<dbReference type="AlphaFoldDB" id="A0A1D1UFD5"/>
<feature type="compositionally biased region" description="Low complexity" evidence="1">
    <location>
        <begin position="9"/>
        <end position="23"/>
    </location>
</feature>
<feature type="region of interest" description="Disordered" evidence="1">
    <location>
        <begin position="1"/>
        <end position="61"/>
    </location>
</feature>
<gene>
    <name evidence="2" type="primary">RvY_00917-1</name>
    <name evidence="2" type="synonym">RvY_00917.1</name>
    <name evidence="2" type="ORF">RvY_00917</name>
</gene>
<comment type="caution">
    <text evidence="2">The sequence shown here is derived from an EMBL/GenBank/DDBJ whole genome shotgun (WGS) entry which is preliminary data.</text>
</comment>
<evidence type="ECO:0000313" key="2">
    <source>
        <dbReference type="EMBL" id="GAU88171.1"/>
    </source>
</evidence>
<proteinExistence type="predicted"/>
<evidence type="ECO:0000313" key="3">
    <source>
        <dbReference type="Proteomes" id="UP000186922"/>
    </source>
</evidence>
<organism evidence="2 3">
    <name type="scientific">Ramazzottius varieornatus</name>
    <name type="common">Water bear</name>
    <name type="synonym">Tardigrade</name>
    <dbReference type="NCBI Taxonomy" id="947166"/>
    <lineage>
        <taxon>Eukaryota</taxon>
        <taxon>Metazoa</taxon>
        <taxon>Ecdysozoa</taxon>
        <taxon>Tardigrada</taxon>
        <taxon>Eutardigrada</taxon>
        <taxon>Parachela</taxon>
        <taxon>Hypsibioidea</taxon>
        <taxon>Ramazzottiidae</taxon>
        <taxon>Ramazzottius</taxon>
    </lineage>
</organism>
<accession>A0A1D1UFD5</accession>
<protein>
    <submittedName>
        <fullName evidence="2">Uncharacterized protein</fullName>
    </submittedName>
</protein>
<dbReference type="Proteomes" id="UP000186922">
    <property type="component" value="Unassembled WGS sequence"/>
</dbReference>
<dbReference type="EMBL" id="BDGG01000001">
    <property type="protein sequence ID" value="GAU88171.1"/>
    <property type="molecule type" value="Genomic_DNA"/>
</dbReference>
<sequence>MSVTLNGEAGRAGSSLDGSLASSSRDESGWETLSSGTVTLSHSGLHSGSPPPEIKSSDADVQTHSGTVYFRPDCPYAASSLKAVPAAARKAAVQRDPYNFVCLGKMVAEGT</sequence>
<keyword evidence="3" id="KW-1185">Reference proteome</keyword>
<evidence type="ECO:0000256" key="1">
    <source>
        <dbReference type="SAM" id="MobiDB-lite"/>
    </source>
</evidence>
<name>A0A1D1UFD5_RAMVA</name>
<reference evidence="2 3" key="1">
    <citation type="journal article" date="2016" name="Nat. Commun.">
        <title>Extremotolerant tardigrade genome and improved radiotolerance of human cultured cells by tardigrade-unique protein.</title>
        <authorList>
            <person name="Hashimoto T."/>
            <person name="Horikawa D.D."/>
            <person name="Saito Y."/>
            <person name="Kuwahara H."/>
            <person name="Kozuka-Hata H."/>
            <person name="Shin-I T."/>
            <person name="Minakuchi Y."/>
            <person name="Ohishi K."/>
            <person name="Motoyama A."/>
            <person name="Aizu T."/>
            <person name="Enomoto A."/>
            <person name="Kondo K."/>
            <person name="Tanaka S."/>
            <person name="Hara Y."/>
            <person name="Koshikawa S."/>
            <person name="Sagara H."/>
            <person name="Miura T."/>
            <person name="Yokobori S."/>
            <person name="Miyagawa K."/>
            <person name="Suzuki Y."/>
            <person name="Kubo T."/>
            <person name="Oyama M."/>
            <person name="Kohara Y."/>
            <person name="Fujiyama A."/>
            <person name="Arakawa K."/>
            <person name="Katayama T."/>
            <person name="Toyoda A."/>
            <person name="Kunieda T."/>
        </authorList>
    </citation>
    <scope>NUCLEOTIDE SEQUENCE [LARGE SCALE GENOMIC DNA]</scope>
    <source>
        <strain evidence="2 3">YOKOZUNA-1</strain>
    </source>
</reference>